<evidence type="ECO:0000313" key="3">
    <source>
        <dbReference type="Proteomes" id="UP001589627"/>
    </source>
</evidence>
<comment type="caution">
    <text evidence="2">The sequence shown here is derived from an EMBL/GenBank/DDBJ whole genome shotgun (WGS) entry which is preliminary data.</text>
</comment>
<feature type="non-terminal residue" evidence="2">
    <location>
        <position position="1"/>
    </location>
</feature>
<evidence type="ECO:0000313" key="2">
    <source>
        <dbReference type="EMBL" id="MFB9839674.1"/>
    </source>
</evidence>
<evidence type="ECO:0000259" key="1">
    <source>
        <dbReference type="Pfam" id="PF13243"/>
    </source>
</evidence>
<protein>
    <submittedName>
        <fullName evidence="2">Prenyltransferase/squalene oxidase repeat-containing protein</fullName>
    </submittedName>
</protein>
<proteinExistence type="predicted"/>
<dbReference type="Gene3D" id="1.50.10.20">
    <property type="match status" value="1"/>
</dbReference>
<accession>A0ABV5Z050</accession>
<name>A0ABV5Z050_9ACTN</name>
<dbReference type="InterPro" id="IPR008930">
    <property type="entry name" value="Terpenoid_cyclase/PrenylTrfase"/>
</dbReference>
<dbReference type="Pfam" id="PF13243">
    <property type="entry name" value="SQHop_cyclase_C"/>
    <property type="match status" value="1"/>
</dbReference>
<feature type="domain" description="Squalene cyclase C-terminal" evidence="1">
    <location>
        <begin position="3"/>
        <end position="78"/>
    </location>
</feature>
<sequence length="180" mass="19234">TIAKVAAWLRGRQRADGSWHDRWHASPYYATACAALALHAFGGPEAAAAVERAVRWTLATQRADGSWGHWGGTAEETAYAVQLLLLTRPGATPDAVPPGGANVILNTGPADRPDSGLLEAAGRGCDHLARFPAHPDDPALWHDKDLYRPTAIVRAATLAALHLGRRWSSDRGSGLTHWNA</sequence>
<reference evidence="2 3" key="1">
    <citation type="submission" date="2024-09" db="EMBL/GenBank/DDBJ databases">
        <authorList>
            <person name="Sun Q."/>
            <person name="Mori K."/>
        </authorList>
    </citation>
    <scope>NUCLEOTIDE SEQUENCE [LARGE SCALE GENOMIC DNA]</scope>
    <source>
        <strain evidence="2 3">TBRC 0563</strain>
    </source>
</reference>
<dbReference type="InterPro" id="IPR032696">
    <property type="entry name" value="SQ_cyclase_C"/>
</dbReference>
<organism evidence="2 3">
    <name type="scientific">Actinoallomurus acaciae</name>
    <dbReference type="NCBI Taxonomy" id="502577"/>
    <lineage>
        <taxon>Bacteria</taxon>
        <taxon>Bacillati</taxon>
        <taxon>Actinomycetota</taxon>
        <taxon>Actinomycetes</taxon>
        <taxon>Streptosporangiales</taxon>
        <taxon>Thermomonosporaceae</taxon>
        <taxon>Actinoallomurus</taxon>
    </lineage>
</organism>
<dbReference type="EMBL" id="JBHLZP010000777">
    <property type="protein sequence ID" value="MFB9839674.1"/>
    <property type="molecule type" value="Genomic_DNA"/>
</dbReference>
<keyword evidence="3" id="KW-1185">Reference proteome</keyword>
<gene>
    <name evidence="2" type="ORF">ACFFNX_46775</name>
</gene>
<dbReference type="SUPFAM" id="SSF48239">
    <property type="entry name" value="Terpenoid cyclases/Protein prenyltransferases"/>
    <property type="match status" value="1"/>
</dbReference>
<dbReference type="RefSeq" id="WP_378212835.1">
    <property type="nucleotide sequence ID" value="NZ_JBHLZP010000777.1"/>
</dbReference>
<dbReference type="Proteomes" id="UP001589627">
    <property type="component" value="Unassembled WGS sequence"/>
</dbReference>